<protein>
    <recommendedName>
        <fullName evidence="3">FAD assembly factor SdhE</fullName>
    </recommendedName>
</protein>
<organism evidence="1 2">
    <name type="scientific">Pannonibacter phragmitetus</name>
    <dbReference type="NCBI Taxonomy" id="121719"/>
    <lineage>
        <taxon>Bacteria</taxon>
        <taxon>Pseudomonadati</taxon>
        <taxon>Pseudomonadota</taxon>
        <taxon>Alphaproteobacteria</taxon>
        <taxon>Hyphomicrobiales</taxon>
        <taxon>Stappiaceae</taxon>
        <taxon>Pannonibacter</taxon>
    </lineage>
</organism>
<sequence length="76" mass="8770">MMSLFDLTRLQHEHLAPARNRASRLRSEAEQQELALVWDMILAVDYQAVSAEDLSPEAREDFCDVIEVLLRTLARD</sequence>
<accession>A0A378ZUR7</accession>
<gene>
    <name evidence="1" type="ORF">NCTC13350_01856</name>
</gene>
<reference evidence="1 2" key="1">
    <citation type="submission" date="2018-06" db="EMBL/GenBank/DDBJ databases">
        <authorList>
            <consortium name="Pathogen Informatics"/>
            <person name="Doyle S."/>
        </authorList>
    </citation>
    <scope>NUCLEOTIDE SEQUENCE [LARGE SCALE GENOMIC DNA]</scope>
    <source>
        <strain evidence="1 2">NCTC13350</strain>
    </source>
</reference>
<dbReference type="RefSeq" id="WP_019966240.1">
    <property type="nucleotide sequence ID" value="NZ_UGSK01000001.1"/>
</dbReference>
<evidence type="ECO:0000313" key="2">
    <source>
        <dbReference type="Proteomes" id="UP000255000"/>
    </source>
</evidence>
<proteinExistence type="predicted"/>
<evidence type="ECO:0000313" key="1">
    <source>
        <dbReference type="EMBL" id="SUB00927.1"/>
    </source>
</evidence>
<evidence type="ECO:0008006" key="3">
    <source>
        <dbReference type="Google" id="ProtNLM"/>
    </source>
</evidence>
<dbReference type="Proteomes" id="UP000255000">
    <property type="component" value="Unassembled WGS sequence"/>
</dbReference>
<dbReference type="OrthoDB" id="7678776at2"/>
<dbReference type="EMBL" id="UGSK01000001">
    <property type="protein sequence ID" value="SUB00927.1"/>
    <property type="molecule type" value="Genomic_DNA"/>
</dbReference>
<name>A0A378ZUR7_9HYPH</name>
<dbReference type="AlphaFoldDB" id="A0A378ZUR7"/>